<dbReference type="Pfam" id="PF00196">
    <property type="entry name" value="GerE"/>
    <property type="match status" value="1"/>
</dbReference>
<dbReference type="SUPFAM" id="SSF46894">
    <property type="entry name" value="C-terminal effector domain of the bipartite response regulators"/>
    <property type="match status" value="1"/>
</dbReference>
<dbReference type="PROSITE" id="PS50043">
    <property type="entry name" value="HTH_LUXR_2"/>
    <property type="match status" value="1"/>
</dbReference>
<dbReference type="EMBL" id="BAAAQQ010000002">
    <property type="protein sequence ID" value="GAA2117892.1"/>
    <property type="molecule type" value="Genomic_DNA"/>
</dbReference>
<feature type="domain" description="HTH luxR-type" evidence="3">
    <location>
        <begin position="789"/>
        <end position="854"/>
    </location>
</feature>
<organism evidence="4 5">
    <name type="scientific">Nocardioides bigeumensis</name>
    <dbReference type="NCBI Taxonomy" id="433657"/>
    <lineage>
        <taxon>Bacteria</taxon>
        <taxon>Bacillati</taxon>
        <taxon>Actinomycetota</taxon>
        <taxon>Actinomycetes</taxon>
        <taxon>Propionibacteriales</taxon>
        <taxon>Nocardioidaceae</taxon>
        <taxon>Nocardioides</taxon>
    </lineage>
</organism>
<dbReference type="Proteomes" id="UP001500575">
    <property type="component" value="Unassembled WGS sequence"/>
</dbReference>
<dbReference type="PANTHER" id="PTHR16305">
    <property type="entry name" value="TESTICULAR SOLUBLE ADENYLYL CYCLASE"/>
    <property type="match status" value="1"/>
</dbReference>
<dbReference type="RefSeq" id="WP_344302473.1">
    <property type="nucleotide sequence ID" value="NZ_BAAAQQ010000002.1"/>
</dbReference>
<name>A0ABP5JGV2_9ACTN</name>
<accession>A0ABP5JGV2</accession>
<comment type="caution">
    <text evidence="4">The sequence shown here is derived from an EMBL/GenBank/DDBJ whole genome shotgun (WGS) entry which is preliminary data.</text>
</comment>
<dbReference type="Gene3D" id="1.10.10.10">
    <property type="entry name" value="Winged helix-like DNA-binding domain superfamily/Winged helix DNA-binding domain"/>
    <property type="match status" value="1"/>
</dbReference>
<dbReference type="SUPFAM" id="SSF48452">
    <property type="entry name" value="TPR-like"/>
    <property type="match status" value="1"/>
</dbReference>
<dbReference type="Gene3D" id="1.25.40.10">
    <property type="entry name" value="Tetratricopeptide repeat domain"/>
    <property type="match status" value="1"/>
</dbReference>
<evidence type="ECO:0000313" key="5">
    <source>
        <dbReference type="Proteomes" id="UP001500575"/>
    </source>
</evidence>
<evidence type="ECO:0000256" key="1">
    <source>
        <dbReference type="ARBA" id="ARBA00022741"/>
    </source>
</evidence>
<dbReference type="InterPro" id="IPR036388">
    <property type="entry name" value="WH-like_DNA-bd_sf"/>
</dbReference>
<dbReference type="PRINTS" id="PR00038">
    <property type="entry name" value="HTHLUXR"/>
</dbReference>
<dbReference type="InterPro" id="IPR027417">
    <property type="entry name" value="P-loop_NTPase"/>
</dbReference>
<evidence type="ECO:0000259" key="3">
    <source>
        <dbReference type="PROSITE" id="PS50043"/>
    </source>
</evidence>
<dbReference type="InterPro" id="IPR041664">
    <property type="entry name" value="AAA_16"/>
</dbReference>
<gene>
    <name evidence="4" type="ORF">GCM10009843_09320</name>
</gene>
<evidence type="ECO:0000313" key="4">
    <source>
        <dbReference type="EMBL" id="GAA2117892.1"/>
    </source>
</evidence>
<reference evidence="5" key="1">
    <citation type="journal article" date="2019" name="Int. J. Syst. Evol. Microbiol.">
        <title>The Global Catalogue of Microorganisms (GCM) 10K type strain sequencing project: providing services to taxonomists for standard genome sequencing and annotation.</title>
        <authorList>
            <consortium name="The Broad Institute Genomics Platform"/>
            <consortium name="The Broad Institute Genome Sequencing Center for Infectious Disease"/>
            <person name="Wu L."/>
            <person name="Ma J."/>
        </authorList>
    </citation>
    <scope>NUCLEOTIDE SEQUENCE [LARGE SCALE GENOMIC DNA]</scope>
    <source>
        <strain evidence="5">JCM 16021</strain>
    </source>
</reference>
<dbReference type="InterPro" id="IPR016032">
    <property type="entry name" value="Sig_transdc_resp-reg_C-effctor"/>
</dbReference>
<dbReference type="SMART" id="SM00421">
    <property type="entry name" value="HTH_LUXR"/>
    <property type="match status" value="1"/>
</dbReference>
<dbReference type="CDD" id="cd06170">
    <property type="entry name" value="LuxR_C_like"/>
    <property type="match status" value="1"/>
</dbReference>
<sequence>MDLLEREQQLVALAAYAEDAARGEGRLVLVRGEAGVGKSSLIEAFEAARPEARWAWGGCDGGLTPPPLGPLVDVADQLGGELAEVRGAGATRPELFAALLRVLDDPVRPTVLVLEDLHWADEATLDLVRYVGRRLRRQRGLVLATYRDEQLAPTHPLRSCLGALASERSLRRLDLPPLTASAVARLAVGTGLDPAAVLAVTGGNPYFVTEVLRSPGDALPSSVRDAVLARVATLTHSARAALHAAAVVGSRFDPRLLAAVGDPDADDLDALVGCGLLVSDGRDLRFRHELTRRAVYDATPAHRRTDLHRRALVALLADDRRDDAVLAHHADGAGDPEAVLRHAPAAAEQAAAAGAHREAAIQLERAVRWATTDDRVRADLLDRLAMEYSLVDRWRESDETRRDALALWQRLGDVLREGDDLRHLSRAVWRMGDGATSERLIEQAVDLLEPEGSTPELARALAQLSGQRMTTGRDADAVEVATRAIGLARELGLPDVEADALNNLDSSMLALGHDWGDGLRAAIAIGVEHKLSEQAGRAYVNLFGGLVGSYRLSESDQLYDEAMTFCEEQDVATYGNCLFGARAQGLELAGRWQEAEAYSRELLAKTDVSPINKIHSWVVLAFLDVRRGAPSTDETLAHGFALADGVGEPQWLVPLGLARMERSWLAGDLDAARALLQPVAQLVGHGDPWTRGSVAVWQRRLGLEPGWSAVATPFDLQLAGKHAAAATKWEAIGTPYEAALALLDDTDEDGWRHALALLQRLGATATLAWARGRIRSAGGRVPQSRRPSTRAHPAGLTTREDEVLRLVAEGLTNDEIATRLVISPKTVDHHVSAVLAKLGVTNRREASDALALLEHGELAAST</sequence>
<keyword evidence="5" id="KW-1185">Reference proteome</keyword>
<dbReference type="InterPro" id="IPR000792">
    <property type="entry name" value="Tscrpt_reg_LuxR_C"/>
</dbReference>
<protein>
    <submittedName>
        <fullName evidence="4">AAA family ATPase</fullName>
    </submittedName>
</protein>
<dbReference type="InterPro" id="IPR011990">
    <property type="entry name" value="TPR-like_helical_dom_sf"/>
</dbReference>
<dbReference type="Pfam" id="PF13191">
    <property type="entry name" value="AAA_16"/>
    <property type="match status" value="1"/>
</dbReference>
<proteinExistence type="predicted"/>
<evidence type="ECO:0000256" key="2">
    <source>
        <dbReference type="ARBA" id="ARBA00022840"/>
    </source>
</evidence>
<dbReference type="SUPFAM" id="SSF52540">
    <property type="entry name" value="P-loop containing nucleoside triphosphate hydrolases"/>
    <property type="match status" value="1"/>
</dbReference>
<dbReference type="PROSITE" id="PS00622">
    <property type="entry name" value="HTH_LUXR_1"/>
    <property type="match status" value="1"/>
</dbReference>
<dbReference type="PANTHER" id="PTHR16305:SF35">
    <property type="entry name" value="TRANSCRIPTIONAL ACTIVATOR DOMAIN"/>
    <property type="match status" value="1"/>
</dbReference>
<keyword evidence="1" id="KW-0547">Nucleotide-binding</keyword>
<keyword evidence="2" id="KW-0067">ATP-binding</keyword>